<dbReference type="PANTHER" id="PTHR44757">
    <property type="entry name" value="DIGUANYLATE CYCLASE DGCP"/>
    <property type="match status" value="1"/>
</dbReference>
<dbReference type="PROSITE" id="PS50112">
    <property type="entry name" value="PAS"/>
    <property type="match status" value="1"/>
</dbReference>
<dbReference type="PANTHER" id="PTHR44757:SF2">
    <property type="entry name" value="BIOFILM ARCHITECTURE MAINTENANCE PROTEIN MBAA"/>
    <property type="match status" value="1"/>
</dbReference>
<dbReference type="Proteomes" id="UP000198755">
    <property type="component" value="Unassembled WGS sequence"/>
</dbReference>
<dbReference type="InterPro" id="IPR052155">
    <property type="entry name" value="Biofilm_reg_signaling"/>
</dbReference>
<sequence>MAATREPLKDSLGALDAVDSSKLIAAIADVALVMDSKGLIRDVAFGNDVSSEDAIEGWRGRSWIDTVTVESRPKIAEMLRDAAAKNPPRWRHVNHYSSTSGEDLPIRYFAMQVGKNGRVIAVGRDLRAQVKPQQKLMDAQVALERETWRLRAAETRYRLLFEISSEAVLIVDAASLKVVEANPAAVRLAGRSVRRIVGRLFSDLFVSGDAPAIHSLLTAVSVAGQGENVQARLTDGSAECMISASLFRQENSSHFLIRLAPLRAEIREPDLSSTKSALLRMVEKLPDGFVVTDADWRILCSNPAFIDMADLATEEHARALSLDQFVEPDGAAFSVLTSHLREHGSVRNFATTLRSLHGAAESVEITAVAAPDGDQPCFGFTIRRGGRPQAINPAERPTPRSVEQLTELVGRVPLKDLVRESTDIVERLAIKAALELTRDNRASAADMLGVSRQSLYVKMRRHGLGELDG</sequence>
<keyword evidence="3" id="KW-1185">Reference proteome</keyword>
<dbReference type="GO" id="GO:0006355">
    <property type="term" value="P:regulation of DNA-templated transcription"/>
    <property type="evidence" value="ECO:0007669"/>
    <property type="project" value="InterPro"/>
</dbReference>
<dbReference type="CDD" id="cd00130">
    <property type="entry name" value="PAS"/>
    <property type="match status" value="1"/>
</dbReference>
<dbReference type="SUPFAM" id="SSF46689">
    <property type="entry name" value="Homeodomain-like"/>
    <property type="match status" value="1"/>
</dbReference>
<proteinExistence type="predicted"/>
<dbReference type="Gene3D" id="1.10.10.60">
    <property type="entry name" value="Homeodomain-like"/>
    <property type="match status" value="1"/>
</dbReference>
<dbReference type="InterPro" id="IPR011785">
    <property type="entry name" value="Tscrpt_reg_PpsR-CrtJ"/>
</dbReference>
<dbReference type="InterPro" id="IPR035965">
    <property type="entry name" value="PAS-like_dom_sf"/>
</dbReference>
<dbReference type="InterPro" id="IPR013767">
    <property type="entry name" value="PAS_fold"/>
</dbReference>
<dbReference type="Pfam" id="PF00989">
    <property type="entry name" value="PAS"/>
    <property type="match status" value="1"/>
</dbReference>
<dbReference type="SUPFAM" id="SSF55785">
    <property type="entry name" value="PYP-like sensor domain (PAS domain)"/>
    <property type="match status" value="2"/>
</dbReference>
<evidence type="ECO:0000313" key="3">
    <source>
        <dbReference type="Proteomes" id="UP000198755"/>
    </source>
</evidence>
<dbReference type="PRINTS" id="PR01590">
    <property type="entry name" value="HTHFIS"/>
</dbReference>
<dbReference type="InterPro" id="IPR000014">
    <property type="entry name" value="PAS"/>
</dbReference>
<dbReference type="AlphaFoldDB" id="A0A1I4BDW2"/>
<reference evidence="2 3" key="1">
    <citation type="submission" date="2016-10" db="EMBL/GenBank/DDBJ databases">
        <authorList>
            <person name="de Groot N.N."/>
        </authorList>
    </citation>
    <scope>NUCLEOTIDE SEQUENCE [LARGE SCALE GENOMIC DNA]</scope>
    <source>
        <strain evidence="2 3">NE2</strain>
    </source>
</reference>
<evidence type="ECO:0000259" key="1">
    <source>
        <dbReference type="PROSITE" id="PS50112"/>
    </source>
</evidence>
<evidence type="ECO:0000313" key="2">
    <source>
        <dbReference type="EMBL" id="SFK66337.1"/>
    </source>
</evidence>
<dbReference type="GO" id="GO:0043565">
    <property type="term" value="F:sequence-specific DNA binding"/>
    <property type="evidence" value="ECO:0007669"/>
    <property type="project" value="InterPro"/>
</dbReference>
<dbReference type="InterPro" id="IPR002197">
    <property type="entry name" value="HTH_Fis"/>
</dbReference>
<dbReference type="EMBL" id="FOSN01000014">
    <property type="protein sequence ID" value="SFK66337.1"/>
    <property type="molecule type" value="Genomic_DNA"/>
</dbReference>
<dbReference type="Pfam" id="PF13188">
    <property type="entry name" value="PAS_8"/>
    <property type="match status" value="1"/>
</dbReference>
<dbReference type="STRING" id="1612308.SAMN05444581_11435"/>
<dbReference type="Pfam" id="PF02954">
    <property type="entry name" value="HTH_8"/>
    <property type="match status" value="1"/>
</dbReference>
<dbReference type="InterPro" id="IPR009057">
    <property type="entry name" value="Homeodomain-like_sf"/>
</dbReference>
<dbReference type="NCBIfam" id="TIGR02040">
    <property type="entry name" value="PpsR-CrtJ"/>
    <property type="match status" value="1"/>
</dbReference>
<organism evidence="2 3">
    <name type="scientific">Methylocapsa palsarum</name>
    <dbReference type="NCBI Taxonomy" id="1612308"/>
    <lineage>
        <taxon>Bacteria</taxon>
        <taxon>Pseudomonadati</taxon>
        <taxon>Pseudomonadota</taxon>
        <taxon>Alphaproteobacteria</taxon>
        <taxon>Hyphomicrobiales</taxon>
        <taxon>Beijerinckiaceae</taxon>
        <taxon>Methylocapsa</taxon>
    </lineage>
</organism>
<name>A0A1I4BDW2_9HYPH</name>
<dbReference type="Gene3D" id="1.20.5.430">
    <property type="match status" value="1"/>
</dbReference>
<dbReference type="Gene3D" id="3.30.450.20">
    <property type="entry name" value="PAS domain"/>
    <property type="match status" value="3"/>
</dbReference>
<feature type="domain" description="PAS" evidence="1">
    <location>
        <begin position="153"/>
        <end position="199"/>
    </location>
</feature>
<dbReference type="RefSeq" id="WP_244532352.1">
    <property type="nucleotide sequence ID" value="NZ_FOSN01000014.1"/>
</dbReference>
<accession>A0A1I4BDW2</accession>
<dbReference type="SMART" id="SM00091">
    <property type="entry name" value="PAS"/>
    <property type="match status" value="2"/>
</dbReference>
<gene>
    <name evidence="2" type="ORF">SAMN05444581_11435</name>
</gene>
<protein>
    <submittedName>
        <fullName evidence="2">Transcriptional regulator PpsR</fullName>
    </submittedName>
</protein>